<evidence type="ECO:0000256" key="1">
    <source>
        <dbReference type="SAM" id="MobiDB-lite"/>
    </source>
</evidence>
<dbReference type="AlphaFoldDB" id="A0A4C1U2B5"/>
<evidence type="ECO:0000313" key="3">
    <source>
        <dbReference type="Proteomes" id="UP000299102"/>
    </source>
</evidence>
<accession>A0A4C1U2B5</accession>
<keyword evidence="3" id="KW-1185">Reference proteome</keyword>
<gene>
    <name evidence="2" type="ORF">EVAR_78890_1</name>
</gene>
<feature type="region of interest" description="Disordered" evidence="1">
    <location>
        <begin position="1"/>
        <end position="29"/>
    </location>
</feature>
<evidence type="ECO:0000313" key="2">
    <source>
        <dbReference type="EMBL" id="GBP20513.1"/>
    </source>
</evidence>
<protein>
    <submittedName>
        <fullName evidence="2">Uncharacterized protein</fullName>
    </submittedName>
</protein>
<name>A0A4C1U2B5_EUMVA</name>
<proteinExistence type="predicted"/>
<sequence length="278" mass="31283">MHDTTPSISARGRSQTRTGAHTGCTRSAGMSSHVSLLRIPFQDVARSLRKGHSVLYGRSFVGNESKQVFPWEYDKFPRENFPTGNSTNADQSPVAHVDIYDARNIATLSGLTSHRQRRKQKKHEELRTRPQPSVDRALHCFFLNFGVFGTTTNSLSGVVSVVFVQLGPTVTSPRKQRAAADREQDRSDVSAKGAPCKWMFRDRSTKIAVTSPFLVGGRTFLTVANRTKPWAKARENLNTKLWLSLVSTIKSNMKRAFLRSLRRIVFQEKIVKSILNHE</sequence>
<comment type="caution">
    <text evidence="2">The sequence shown here is derived from an EMBL/GenBank/DDBJ whole genome shotgun (WGS) entry which is preliminary data.</text>
</comment>
<organism evidence="2 3">
    <name type="scientific">Eumeta variegata</name>
    <name type="common">Bagworm moth</name>
    <name type="synonym">Eumeta japonica</name>
    <dbReference type="NCBI Taxonomy" id="151549"/>
    <lineage>
        <taxon>Eukaryota</taxon>
        <taxon>Metazoa</taxon>
        <taxon>Ecdysozoa</taxon>
        <taxon>Arthropoda</taxon>
        <taxon>Hexapoda</taxon>
        <taxon>Insecta</taxon>
        <taxon>Pterygota</taxon>
        <taxon>Neoptera</taxon>
        <taxon>Endopterygota</taxon>
        <taxon>Lepidoptera</taxon>
        <taxon>Glossata</taxon>
        <taxon>Ditrysia</taxon>
        <taxon>Tineoidea</taxon>
        <taxon>Psychidae</taxon>
        <taxon>Oiketicinae</taxon>
        <taxon>Eumeta</taxon>
    </lineage>
</organism>
<reference evidence="2 3" key="1">
    <citation type="journal article" date="2019" name="Commun. Biol.">
        <title>The bagworm genome reveals a unique fibroin gene that provides high tensile strength.</title>
        <authorList>
            <person name="Kono N."/>
            <person name="Nakamura H."/>
            <person name="Ohtoshi R."/>
            <person name="Tomita M."/>
            <person name="Numata K."/>
            <person name="Arakawa K."/>
        </authorList>
    </citation>
    <scope>NUCLEOTIDE SEQUENCE [LARGE SCALE GENOMIC DNA]</scope>
</reference>
<dbReference type="Proteomes" id="UP000299102">
    <property type="component" value="Unassembled WGS sequence"/>
</dbReference>
<feature type="region of interest" description="Disordered" evidence="1">
    <location>
        <begin position="110"/>
        <end position="130"/>
    </location>
</feature>
<dbReference type="EMBL" id="BGZK01000119">
    <property type="protein sequence ID" value="GBP20513.1"/>
    <property type="molecule type" value="Genomic_DNA"/>
</dbReference>